<organism evidence="1 2">
    <name type="scientific">Mytilus coruscus</name>
    <name type="common">Sea mussel</name>
    <dbReference type="NCBI Taxonomy" id="42192"/>
    <lineage>
        <taxon>Eukaryota</taxon>
        <taxon>Metazoa</taxon>
        <taxon>Spiralia</taxon>
        <taxon>Lophotrochozoa</taxon>
        <taxon>Mollusca</taxon>
        <taxon>Bivalvia</taxon>
        <taxon>Autobranchia</taxon>
        <taxon>Pteriomorphia</taxon>
        <taxon>Mytilida</taxon>
        <taxon>Mytiloidea</taxon>
        <taxon>Mytilidae</taxon>
        <taxon>Mytilinae</taxon>
        <taxon>Mytilus</taxon>
    </lineage>
</organism>
<evidence type="ECO:0008006" key="3">
    <source>
        <dbReference type="Google" id="ProtNLM"/>
    </source>
</evidence>
<dbReference type="OrthoDB" id="10023262at2759"/>
<proteinExistence type="predicted"/>
<name>A0A6J8DX80_MYTCO</name>
<keyword evidence="2" id="KW-1185">Reference proteome</keyword>
<accession>A0A6J8DX80</accession>
<dbReference type="EMBL" id="CACVKT020008018">
    <property type="protein sequence ID" value="CAC5412466.1"/>
    <property type="molecule type" value="Genomic_DNA"/>
</dbReference>
<evidence type="ECO:0000313" key="1">
    <source>
        <dbReference type="EMBL" id="CAC5412466.1"/>
    </source>
</evidence>
<dbReference type="InterPro" id="IPR012337">
    <property type="entry name" value="RNaseH-like_sf"/>
</dbReference>
<dbReference type="AlphaFoldDB" id="A0A6J8DX80"/>
<sequence length="348" mass="38867">MREEFLGFVKASATTGEVLADLFISTLEQYGIQIGNMRAQGYDGTANTSGIHKGVQARIKEIVPTANYVHCKAHVLNLAIVHASQDPSVRTMMATIQEIAFSFHYSAKKLGKLQDELEQNQNVKDKLDGKTKIQTLCETRWFSRASDLSTFKATFPVIVSFLEYLQSKGDGKSGVQLSAILRFDFILPLVIINHILEAIVPLTSMLQGVSCDLMEAKLPVFVHYAVCHHNRMSTLVFILCLLINYKIDFKPSKPEISFSKQLENLDDVSAKDSNNIVDIKTSTINICGGKPRYIVVLVMLEDSWIFLLAKAILPEKTNAIVFEYILDEIPQLCSYNGISVLNLQVTEN</sequence>
<gene>
    <name evidence="1" type="ORF">MCOR_45440</name>
</gene>
<protein>
    <recommendedName>
        <fullName evidence="3">DUF4371 domain-containing protein</fullName>
    </recommendedName>
</protein>
<reference evidence="1 2" key="1">
    <citation type="submission" date="2020-06" db="EMBL/GenBank/DDBJ databases">
        <authorList>
            <person name="Li R."/>
            <person name="Bekaert M."/>
        </authorList>
    </citation>
    <scope>NUCLEOTIDE SEQUENCE [LARGE SCALE GENOMIC DNA]</scope>
    <source>
        <strain evidence="2">wild</strain>
    </source>
</reference>
<dbReference type="SUPFAM" id="SSF53098">
    <property type="entry name" value="Ribonuclease H-like"/>
    <property type="match status" value="1"/>
</dbReference>
<dbReference type="PANTHER" id="PTHR45749:SF21">
    <property type="entry name" value="DUF4371 DOMAIN-CONTAINING PROTEIN"/>
    <property type="match status" value="1"/>
</dbReference>
<evidence type="ECO:0000313" key="2">
    <source>
        <dbReference type="Proteomes" id="UP000507470"/>
    </source>
</evidence>
<dbReference type="Proteomes" id="UP000507470">
    <property type="component" value="Unassembled WGS sequence"/>
</dbReference>
<dbReference type="PANTHER" id="PTHR45749">
    <property type="match status" value="1"/>
</dbReference>